<sequence>MELKTLFLEFTSNIMLRMVAGKRYYGDPVEDEEEAMRFKEIAKDALRIQEISCLY</sequence>
<dbReference type="EMBL" id="JBCGBO010000001">
    <property type="protein sequence ID" value="KAK9228357.1"/>
    <property type="molecule type" value="Genomic_DNA"/>
</dbReference>
<accession>A0AAP0QV75</accession>
<gene>
    <name evidence="1" type="ORF">WN944_021307</name>
</gene>
<keyword evidence="2" id="KW-1185">Reference proteome</keyword>
<name>A0AAP0QV75_9ROSI</name>
<evidence type="ECO:0000313" key="2">
    <source>
        <dbReference type="Proteomes" id="UP001428341"/>
    </source>
</evidence>
<protein>
    <submittedName>
        <fullName evidence="1">Uncharacterized protein</fullName>
    </submittedName>
</protein>
<dbReference type="Proteomes" id="UP001428341">
    <property type="component" value="Unassembled WGS sequence"/>
</dbReference>
<comment type="caution">
    <text evidence="1">The sequence shown here is derived from an EMBL/GenBank/DDBJ whole genome shotgun (WGS) entry which is preliminary data.</text>
</comment>
<dbReference type="AlphaFoldDB" id="A0AAP0QV75"/>
<reference evidence="1 2" key="1">
    <citation type="submission" date="2024-05" db="EMBL/GenBank/DDBJ databases">
        <title>Haplotype-resolved chromosome-level genome assembly of Huyou (Citrus changshanensis).</title>
        <authorList>
            <person name="Miao C."/>
            <person name="Chen W."/>
            <person name="Wu Y."/>
            <person name="Wang L."/>
            <person name="Zhao S."/>
            <person name="Grierson D."/>
            <person name="Xu C."/>
            <person name="Chen K."/>
        </authorList>
    </citation>
    <scope>NUCLEOTIDE SEQUENCE [LARGE SCALE GENOMIC DNA]</scope>
    <source>
        <strain evidence="1">01-14</strain>
        <tissue evidence="1">Leaf</tissue>
    </source>
</reference>
<proteinExistence type="predicted"/>
<organism evidence="1 2">
    <name type="scientific">Citrus x changshan-huyou</name>
    <dbReference type="NCBI Taxonomy" id="2935761"/>
    <lineage>
        <taxon>Eukaryota</taxon>
        <taxon>Viridiplantae</taxon>
        <taxon>Streptophyta</taxon>
        <taxon>Embryophyta</taxon>
        <taxon>Tracheophyta</taxon>
        <taxon>Spermatophyta</taxon>
        <taxon>Magnoliopsida</taxon>
        <taxon>eudicotyledons</taxon>
        <taxon>Gunneridae</taxon>
        <taxon>Pentapetalae</taxon>
        <taxon>rosids</taxon>
        <taxon>malvids</taxon>
        <taxon>Sapindales</taxon>
        <taxon>Rutaceae</taxon>
        <taxon>Aurantioideae</taxon>
        <taxon>Citrus</taxon>
    </lineage>
</organism>
<evidence type="ECO:0000313" key="1">
    <source>
        <dbReference type="EMBL" id="KAK9228357.1"/>
    </source>
</evidence>